<protein>
    <submittedName>
        <fullName evidence="5">PucR family transcriptional regulator</fullName>
    </submittedName>
</protein>
<dbReference type="InterPro" id="IPR012914">
    <property type="entry name" value="PucR_dom"/>
</dbReference>
<evidence type="ECO:0000313" key="6">
    <source>
        <dbReference type="Proteomes" id="UP000316988"/>
    </source>
</evidence>
<evidence type="ECO:0000256" key="1">
    <source>
        <dbReference type="ARBA" id="ARBA00006754"/>
    </source>
</evidence>
<dbReference type="EMBL" id="VLNT01000002">
    <property type="protein sequence ID" value="TSD65391.1"/>
    <property type="molecule type" value="Genomic_DNA"/>
</dbReference>
<dbReference type="Pfam" id="PF17853">
    <property type="entry name" value="GGDEF_2"/>
    <property type="match status" value="1"/>
</dbReference>
<feature type="domain" description="CdaR GGDEF-like" evidence="4">
    <location>
        <begin position="263"/>
        <end position="380"/>
    </location>
</feature>
<reference evidence="5 6" key="1">
    <citation type="submission" date="2019-07" db="EMBL/GenBank/DDBJ databases">
        <authorList>
            <person name="Zhao L.H."/>
        </authorList>
    </citation>
    <scope>NUCLEOTIDE SEQUENCE [LARGE SCALE GENOMIC DNA]</scope>
    <source>
        <strain evidence="5 6">Co35</strain>
    </source>
</reference>
<organism evidence="5 6">
    <name type="scientific">Aeromicrobium piscarium</name>
    <dbReference type="NCBI Taxonomy" id="2590901"/>
    <lineage>
        <taxon>Bacteria</taxon>
        <taxon>Bacillati</taxon>
        <taxon>Actinomycetota</taxon>
        <taxon>Actinomycetes</taxon>
        <taxon>Propionibacteriales</taxon>
        <taxon>Nocardioidaceae</taxon>
        <taxon>Aeromicrobium</taxon>
    </lineage>
</organism>
<sequence length="512" mass="54154">MYASLAEVLRLPSFRAAGTRVLTGDPDAIDIRWVHSSEVYEMSGLLAGGELLLTTGLGLHGANAEQLDEYVTSLARAGCAALALELGRSFLDPPEAMVDAARRAGLAFLVFPRIVPFVRMVEDFHELAVRARLGAAEEDAGWAGLLDLVVEGAGPQAVLDQLARIAGCAAELLDPDGHVVEQSRISTVRLYDGAGATAQLRSRHRILGTVRLLCGTPDARLNRLADRAATALTLELARHREAGWRPTLSQALVSDLNAGALLSHDEIARRLEDAGLVTTGRRITAIAADPHGDPGACLSRVEAAWPALVGPLVAGTLGHLVVVLLITGPSTTPRRLRELLREGHQSLGTSGVDVTIGAAMPCDRLTDLPAALHTARDVVRLADARAGDTRVLLARDVGVQRLVAGGLSADRIDALVAEQLGPLLASDRHSQGSLVSTLDAYLALGRSKTLAAQRLGIRRQSLYARLERIERSLGISLEDAESVLGLHVALVAWRLRTGIDPAVGVSPGGARM</sequence>
<dbReference type="Gene3D" id="1.10.10.2840">
    <property type="entry name" value="PucR C-terminal helix-turn-helix domain"/>
    <property type="match status" value="1"/>
</dbReference>
<evidence type="ECO:0000313" key="5">
    <source>
        <dbReference type="EMBL" id="TSD65391.1"/>
    </source>
</evidence>
<dbReference type="PANTHER" id="PTHR33744:SF1">
    <property type="entry name" value="DNA-BINDING TRANSCRIPTIONAL ACTIVATOR ADER"/>
    <property type="match status" value="1"/>
</dbReference>
<dbReference type="InterPro" id="IPR041522">
    <property type="entry name" value="CdaR_GGDEF"/>
</dbReference>
<gene>
    <name evidence="5" type="ORF">FNM00_02880</name>
</gene>
<keyword evidence="6" id="KW-1185">Reference proteome</keyword>
<evidence type="ECO:0000259" key="3">
    <source>
        <dbReference type="Pfam" id="PF13556"/>
    </source>
</evidence>
<feature type="domain" description="Purine catabolism PurC-like" evidence="2">
    <location>
        <begin position="7"/>
        <end position="126"/>
    </location>
</feature>
<comment type="caution">
    <text evidence="5">The sequence shown here is derived from an EMBL/GenBank/DDBJ whole genome shotgun (WGS) entry which is preliminary data.</text>
</comment>
<proteinExistence type="inferred from homology"/>
<comment type="similarity">
    <text evidence="1">Belongs to the CdaR family.</text>
</comment>
<evidence type="ECO:0000259" key="4">
    <source>
        <dbReference type="Pfam" id="PF17853"/>
    </source>
</evidence>
<feature type="domain" description="PucR C-terminal helix-turn-helix" evidence="3">
    <location>
        <begin position="434"/>
        <end position="491"/>
    </location>
</feature>
<name>A0A554SGB9_9ACTN</name>
<evidence type="ECO:0000259" key="2">
    <source>
        <dbReference type="Pfam" id="PF07905"/>
    </source>
</evidence>
<dbReference type="InterPro" id="IPR051448">
    <property type="entry name" value="CdaR-like_regulators"/>
</dbReference>
<dbReference type="AlphaFoldDB" id="A0A554SGB9"/>
<dbReference type="InterPro" id="IPR042070">
    <property type="entry name" value="PucR_C-HTH_sf"/>
</dbReference>
<dbReference type="PANTHER" id="PTHR33744">
    <property type="entry name" value="CARBOHYDRATE DIACID REGULATOR"/>
    <property type="match status" value="1"/>
</dbReference>
<dbReference type="RefSeq" id="WP_143911517.1">
    <property type="nucleotide sequence ID" value="NZ_VLNT01000002.1"/>
</dbReference>
<dbReference type="OrthoDB" id="2973014at2"/>
<dbReference type="Pfam" id="PF07905">
    <property type="entry name" value="PucR"/>
    <property type="match status" value="1"/>
</dbReference>
<dbReference type="InterPro" id="IPR025736">
    <property type="entry name" value="PucR_C-HTH_dom"/>
</dbReference>
<accession>A0A554SGB9</accession>
<dbReference type="Pfam" id="PF13556">
    <property type="entry name" value="HTH_30"/>
    <property type="match status" value="1"/>
</dbReference>
<dbReference type="Proteomes" id="UP000316988">
    <property type="component" value="Unassembled WGS sequence"/>
</dbReference>